<feature type="compositionally biased region" description="Basic and acidic residues" evidence="1">
    <location>
        <begin position="281"/>
        <end position="295"/>
    </location>
</feature>
<comment type="caution">
    <text evidence="2">The sequence shown here is derived from an EMBL/GenBank/DDBJ whole genome shotgun (WGS) entry which is preliminary data.</text>
</comment>
<feature type="compositionally biased region" description="Basic and acidic residues" evidence="1">
    <location>
        <begin position="95"/>
        <end position="136"/>
    </location>
</feature>
<evidence type="ECO:0000313" key="3">
    <source>
        <dbReference type="Proteomes" id="UP001454036"/>
    </source>
</evidence>
<protein>
    <recommendedName>
        <fullName evidence="4">Reverse transcriptase domain-containing protein</fullName>
    </recommendedName>
</protein>
<keyword evidence="3" id="KW-1185">Reference proteome</keyword>
<feature type="region of interest" description="Disordered" evidence="1">
    <location>
        <begin position="249"/>
        <end position="304"/>
    </location>
</feature>
<evidence type="ECO:0000256" key="1">
    <source>
        <dbReference type="SAM" id="MobiDB-lite"/>
    </source>
</evidence>
<evidence type="ECO:0000313" key="2">
    <source>
        <dbReference type="EMBL" id="GAA0146095.1"/>
    </source>
</evidence>
<gene>
    <name evidence="2" type="ORF">LIER_06126</name>
</gene>
<dbReference type="Proteomes" id="UP001454036">
    <property type="component" value="Unassembled WGS sequence"/>
</dbReference>
<dbReference type="EMBL" id="BAABME010000874">
    <property type="protein sequence ID" value="GAA0146095.1"/>
    <property type="molecule type" value="Genomic_DNA"/>
</dbReference>
<evidence type="ECO:0008006" key="4">
    <source>
        <dbReference type="Google" id="ProtNLM"/>
    </source>
</evidence>
<dbReference type="AlphaFoldDB" id="A0AAV3P3F3"/>
<feature type="region of interest" description="Disordered" evidence="1">
    <location>
        <begin position="1"/>
        <end position="148"/>
    </location>
</feature>
<accession>A0AAV3P3F3</accession>
<reference evidence="2 3" key="1">
    <citation type="submission" date="2024-01" db="EMBL/GenBank/DDBJ databases">
        <title>The complete chloroplast genome sequence of Lithospermum erythrorhizon: insights into the phylogenetic relationship among Boraginaceae species and the maternal lineages of purple gromwells.</title>
        <authorList>
            <person name="Okada T."/>
            <person name="Watanabe K."/>
        </authorList>
    </citation>
    <scope>NUCLEOTIDE SEQUENCE [LARGE SCALE GENOMIC DNA]</scope>
</reference>
<sequence>METNLPNKPGVSTRAQNHVNDSRRISERHHRRDTGKVKVPIDHHRSDDESSHSNYAPRRQRGKTSYVSGDGDSSDSHTRRSNHRSGYDLTTTDITPERSPIRENRSRRQEKPIRNYERSLVKEYPRNYKDKHRSSDLRQGPSTRHDAGATLSYKNTWMNSDHFLKASPLIEGQLNTTLCCLFQSIKDATMPRGFRIPKFKTFNGFGDPNNHLKSFDWQLSFWASDDEYIKLEEVKLLFEEYSLKAEGSKARDEMRRKSQKSGLVWDRLQNPKEKGRHSKDKGRGPPEGKTEDSVKSKNTRCIPY</sequence>
<feature type="compositionally biased region" description="Basic and acidic residues" evidence="1">
    <location>
        <begin position="34"/>
        <end position="51"/>
    </location>
</feature>
<name>A0AAV3P3F3_LITER</name>
<organism evidence="2 3">
    <name type="scientific">Lithospermum erythrorhizon</name>
    <name type="common">Purple gromwell</name>
    <name type="synonym">Lithospermum officinale var. erythrorhizon</name>
    <dbReference type="NCBI Taxonomy" id="34254"/>
    <lineage>
        <taxon>Eukaryota</taxon>
        <taxon>Viridiplantae</taxon>
        <taxon>Streptophyta</taxon>
        <taxon>Embryophyta</taxon>
        <taxon>Tracheophyta</taxon>
        <taxon>Spermatophyta</taxon>
        <taxon>Magnoliopsida</taxon>
        <taxon>eudicotyledons</taxon>
        <taxon>Gunneridae</taxon>
        <taxon>Pentapetalae</taxon>
        <taxon>asterids</taxon>
        <taxon>lamiids</taxon>
        <taxon>Boraginales</taxon>
        <taxon>Boraginaceae</taxon>
        <taxon>Boraginoideae</taxon>
        <taxon>Lithospermeae</taxon>
        <taxon>Lithospermum</taxon>
    </lineage>
</organism>
<proteinExistence type="predicted"/>